<protein>
    <recommendedName>
        <fullName evidence="6">Gustatory receptor</fullName>
    </recommendedName>
</protein>
<evidence type="ECO:0000256" key="8">
    <source>
        <dbReference type="SAM" id="MobiDB-lite"/>
    </source>
</evidence>
<feature type="compositionally biased region" description="Basic residues" evidence="8">
    <location>
        <begin position="16"/>
        <end position="26"/>
    </location>
</feature>
<reference evidence="9 10" key="1">
    <citation type="submission" date="2023-03" db="EMBL/GenBank/DDBJ databases">
        <title>Genome insight into feeding habits of ladybird beetles.</title>
        <authorList>
            <person name="Li H.-S."/>
            <person name="Huang Y.-H."/>
            <person name="Pang H."/>
        </authorList>
    </citation>
    <scope>NUCLEOTIDE SEQUENCE [LARGE SCALE GENOMIC DNA]</scope>
    <source>
        <strain evidence="9">SYSU_2023b</strain>
        <tissue evidence="9">Whole body</tissue>
    </source>
</reference>
<name>A0AAW1TUX5_9CUCU</name>
<comment type="function">
    <text evidence="6">Gustatory receptor which mediates acceptance or avoidance behavior, depending on its substrates.</text>
</comment>
<dbReference type="EMBL" id="JARQZJ010000033">
    <property type="protein sequence ID" value="KAK9875352.1"/>
    <property type="molecule type" value="Genomic_DNA"/>
</dbReference>
<keyword evidence="6" id="KW-0675">Receptor</keyword>
<dbReference type="GO" id="GO:0050909">
    <property type="term" value="P:sensory perception of taste"/>
    <property type="evidence" value="ECO:0007669"/>
    <property type="project" value="InterPro"/>
</dbReference>
<feature type="compositionally biased region" description="Basic and acidic residues" evidence="8">
    <location>
        <begin position="27"/>
        <end position="43"/>
    </location>
</feature>
<dbReference type="AlphaFoldDB" id="A0AAW1TUX5"/>
<dbReference type="InterPro" id="IPR013604">
    <property type="entry name" value="7TM_chemorcpt"/>
</dbReference>
<proteinExistence type="inferred from homology"/>
<feature type="coiled-coil region" evidence="7">
    <location>
        <begin position="91"/>
        <end position="136"/>
    </location>
</feature>
<evidence type="ECO:0000256" key="6">
    <source>
        <dbReference type="RuleBase" id="RU363108"/>
    </source>
</evidence>
<dbReference type="Proteomes" id="UP001431783">
    <property type="component" value="Unassembled WGS sequence"/>
</dbReference>
<comment type="subcellular location">
    <subcellularLocation>
        <location evidence="1 6">Cell membrane</location>
        <topology evidence="1 6">Multi-pass membrane protein</topology>
    </subcellularLocation>
</comment>
<keyword evidence="4" id="KW-1133">Transmembrane helix</keyword>
<keyword evidence="2 6" id="KW-1003">Cell membrane</keyword>
<keyword evidence="7" id="KW-0175">Coiled coil</keyword>
<keyword evidence="6" id="KW-0807">Transducer</keyword>
<dbReference type="GO" id="GO:0007165">
    <property type="term" value="P:signal transduction"/>
    <property type="evidence" value="ECO:0007669"/>
    <property type="project" value="UniProtKB-KW"/>
</dbReference>
<feature type="region of interest" description="Disordered" evidence="8">
    <location>
        <begin position="1"/>
        <end position="43"/>
    </location>
</feature>
<evidence type="ECO:0000256" key="3">
    <source>
        <dbReference type="ARBA" id="ARBA00022692"/>
    </source>
</evidence>
<keyword evidence="3" id="KW-0812">Transmembrane</keyword>
<comment type="caution">
    <text evidence="9">The sequence shown here is derived from an EMBL/GenBank/DDBJ whole genome shotgun (WGS) entry which is preliminary data.</text>
</comment>
<evidence type="ECO:0000313" key="9">
    <source>
        <dbReference type="EMBL" id="KAK9875352.1"/>
    </source>
</evidence>
<sequence>MTHKKEEMEEKERQKYQKKKEKGTRKLVKDMSPREHKAVKKTWKEHCTKYRAKKKNLKEITNTFIRENTPDSIEPTVECRAPSRSSVAARKKEAKKKREKILKEKDHKIQEYKQKFEKYKRRLQRLKKKVINNNQNDESPNTKLTRLCDNPSTRKDVVKKALFGEVLNKQLEENYAGLKTQKEKEIFGKVLSGKIVEKYKLWRIKDSAILYKRLQESKNQSVLPKTGTRLALISSEHMKTVMLKMLAWSCEGTIEEGKKLINTCLAYNSQLPVIPKTENEQLVKGYLAILCHQVESRMPHFSAAGYFTVDYKMLGMIAATLTSNLVVLLQFIQKDCK</sequence>
<organism evidence="9 10">
    <name type="scientific">Henosepilachna vigintioctopunctata</name>
    <dbReference type="NCBI Taxonomy" id="420089"/>
    <lineage>
        <taxon>Eukaryota</taxon>
        <taxon>Metazoa</taxon>
        <taxon>Ecdysozoa</taxon>
        <taxon>Arthropoda</taxon>
        <taxon>Hexapoda</taxon>
        <taxon>Insecta</taxon>
        <taxon>Pterygota</taxon>
        <taxon>Neoptera</taxon>
        <taxon>Endopterygota</taxon>
        <taxon>Coleoptera</taxon>
        <taxon>Polyphaga</taxon>
        <taxon>Cucujiformia</taxon>
        <taxon>Coccinelloidea</taxon>
        <taxon>Coccinellidae</taxon>
        <taxon>Epilachninae</taxon>
        <taxon>Epilachnini</taxon>
        <taxon>Henosepilachna</taxon>
    </lineage>
</organism>
<keyword evidence="10" id="KW-1185">Reference proteome</keyword>
<evidence type="ECO:0000256" key="5">
    <source>
        <dbReference type="ARBA" id="ARBA00023136"/>
    </source>
</evidence>
<evidence type="ECO:0000256" key="4">
    <source>
        <dbReference type="ARBA" id="ARBA00022989"/>
    </source>
</evidence>
<dbReference type="GO" id="GO:0005886">
    <property type="term" value="C:plasma membrane"/>
    <property type="evidence" value="ECO:0007669"/>
    <property type="project" value="UniProtKB-SubCell"/>
</dbReference>
<evidence type="ECO:0000313" key="10">
    <source>
        <dbReference type="Proteomes" id="UP001431783"/>
    </source>
</evidence>
<feature type="compositionally biased region" description="Basic and acidic residues" evidence="8">
    <location>
        <begin position="1"/>
        <end position="15"/>
    </location>
</feature>
<gene>
    <name evidence="9" type="ORF">WA026_007750</name>
</gene>
<evidence type="ECO:0000256" key="2">
    <source>
        <dbReference type="ARBA" id="ARBA00022475"/>
    </source>
</evidence>
<keyword evidence="5 6" id="KW-0472">Membrane</keyword>
<accession>A0AAW1TUX5</accession>
<dbReference type="Pfam" id="PF08395">
    <property type="entry name" value="7tm_7"/>
    <property type="match status" value="1"/>
</dbReference>
<evidence type="ECO:0000256" key="1">
    <source>
        <dbReference type="ARBA" id="ARBA00004651"/>
    </source>
</evidence>
<comment type="similarity">
    <text evidence="6">Belongs to the insect chemoreceptor superfamily. Gustatory receptor (GR) family.</text>
</comment>
<evidence type="ECO:0000256" key="7">
    <source>
        <dbReference type="SAM" id="Coils"/>
    </source>
</evidence>